<reference evidence="2" key="1">
    <citation type="journal article" date="2019" name="bioRxiv">
        <title>The Genome of the Zebra Mussel, Dreissena polymorpha: A Resource for Invasive Species Research.</title>
        <authorList>
            <person name="McCartney M.A."/>
            <person name="Auch B."/>
            <person name="Kono T."/>
            <person name="Mallez S."/>
            <person name="Zhang Y."/>
            <person name="Obille A."/>
            <person name="Becker A."/>
            <person name="Abrahante J.E."/>
            <person name="Garbe J."/>
            <person name="Badalamenti J.P."/>
            <person name="Herman A."/>
            <person name="Mangelson H."/>
            <person name="Liachko I."/>
            <person name="Sullivan S."/>
            <person name="Sone E.D."/>
            <person name="Koren S."/>
            <person name="Silverstein K.A.T."/>
            <person name="Beckman K.B."/>
            <person name="Gohl D.M."/>
        </authorList>
    </citation>
    <scope>NUCLEOTIDE SEQUENCE</scope>
    <source>
        <strain evidence="2">Duluth1</strain>
        <tissue evidence="2">Whole animal</tissue>
    </source>
</reference>
<accession>A0A9D4CWH3</accession>
<protein>
    <submittedName>
        <fullName evidence="2">Uncharacterized protein</fullName>
    </submittedName>
</protein>
<reference evidence="2" key="2">
    <citation type="submission" date="2020-11" db="EMBL/GenBank/DDBJ databases">
        <authorList>
            <person name="McCartney M.A."/>
            <person name="Auch B."/>
            <person name="Kono T."/>
            <person name="Mallez S."/>
            <person name="Becker A."/>
            <person name="Gohl D.M."/>
            <person name="Silverstein K.A.T."/>
            <person name="Koren S."/>
            <person name="Bechman K.B."/>
            <person name="Herman A."/>
            <person name="Abrahante J.E."/>
            <person name="Garbe J."/>
        </authorList>
    </citation>
    <scope>NUCLEOTIDE SEQUENCE</scope>
    <source>
        <strain evidence="2">Duluth1</strain>
        <tissue evidence="2">Whole animal</tissue>
    </source>
</reference>
<organism evidence="2 3">
    <name type="scientific">Dreissena polymorpha</name>
    <name type="common">Zebra mussel</name>
    <name type="synonym">Mytilus polymorpha</name>
    <dbReference type="NCBI Taxonomy" id="45954"/>
    <lineage>
        <taxon>Eukaryota</taxon>
        <taxon>Metazoa</taxon>
        <taxon>Spiralia</taxon>
        <taxon>Lophotrochozoa</taxon>
        <taxon>Mollusca</taxon>
        <taxon>Bivalvia</taxon>
        <taxon>Autobranchia</taxon>
        <taxon>Heteroconchia</taxon>
        <taxon>Euheterodonta</taxon>
        <taxon>Imparidentia</taxon>
        <taxon>Neoheterodontei</taxon>
        <taxon>Myida</taxon>
        <taxon>Dreissenoidea</taxon>
        <taxon>Dreissenidae</taxon>
        <taxon>Dreissena</taxon>
    </lineage>
</organism>
<keyword evidence="1" id="KW-0812">Transmembrane</keyword>
<sequence length="135" mass="15304">MVTENQTVALIEGSSQFGRTTTLAKRRWDLAYTLIKNPDIHKYRVHGKSEDAVNPKNVTLSGCQSEEREIIVSDTRGILDSVIRKFAKCREFSFPPNIATDVLVIVVIVLCIMWYAENTVLLHTLSQLLRQFSHG</sequence>
<proteinExistence type="predicted"/>
<feature type="transmembrane region" description="Helical" evidence="1">
    <location>
        <begin position="98"/>
        <end position="116"/>
    </location>
</feature>
<dbReference type="EMBL" id="JAIWYP010000011">
    <property type="protein sequence ID" value="KAH3733889.1"/>
    <property type="molecule type" value="Genomic_DNA"/>
</dbReference>
<keyword evidence="1" id="KW-1133">Transmembrane helix</keyword>
<gene>
    <name evidence="2" type="ORF">DPMN_040328</name>
</gene>
<name>A0A9D4CWH3_DREPO</name>
<keyword evidence="1" id="KW-0472">Membrane</keyword>
<comment type="caution">
    <text evidence="2">The sequence shown here is derived from an EMBL/GenBank/DDBJ whole genome shotgun (WGS) entry which is preliminary data.</text>
</comment>
<evidence type="ECO:0000256" key="1">
    <source>
        <dbReference type="SAM" id="Phobius"/>
    </source>
</evidence>
<dbReference type="Proteomes" id="UP000828390">
    <property type="component" value="Unassembled WGS sequence"/>
</dbReference>
<dbReference type="AlphaFoldDB" id="A0A9D4CWH3"/>
<evidence type="ECO:0000313" key="2">
    <source>
        <dbReference type="EMBL" id="KAH3733889.1"/>
    </source>
</evidence>
<keyword evidence="3" id="KW-1185">Reference proteome</keyword>
<evidence type="ECO:0000313" key="3">
    <source>
        <dbReference type="Proteomes" id="UP000828390"/>
    </source>
</evidence>